<comment type="caution">
    <text evidence="3">The sequence shown here is derived from an EMBL/GenBank/DDBJ whole genome shotgun (WGS) entry which is preliminary data.</text>
</comment>
<evidence type="ECO:0000256" key="1">
    <source>
        <dbReference type="SAM" id="MobiDB-lite"/>
    </source>
</evidence>
<feature type="compositionally biased region" description="Low complexity" evidence="1">
    <location>
        <begin position="720"/>
        <end position="733"/>
    </location>
</feature>
<evidence type="ECO:0000313" key="3">
    <source>
        <dbReference type="EMBL" id="KAF6038565.1"/>
    </source>
</evidence>
<accession>A0A7J7KJU6</accession>
<dbReference type="EMBL" id="VXIV02000397">
    <property type="protein sequence ID" value="KAF6038565.1"/>
    <property type="molecule type" value="Genomic_DNA"/>
</dbReference>
<feature type="domain" description="SAM" evidence="2">
    <location>
        <begin position="861"/>
        <end position="925"/>
    </location>
</feature>
<dbReference type="InterPro" id="IPR058666">
    <property type="entry name" value="SASH1/NUB1_homeodomain"/>
</dbReference>
<reference evidence="3" key="1">
    <citation type="submission" date="2020-06" db="EMBL/GenBank/DDBJ databases">
        <title>Draft genome of Bugula neritina, a colonial animal packing powerful symbionts and potential medicines.</title>
        <authorList>
            <person name="Rayko M."/>
        </authorList>
    </citation>
    <scope>NUCLEOTIDE SEQUENCE [LARGE SCALE GENOMIC DNA]</scope>
    <source>
        <strain evidence="3">Kwan_BN1</strain>
    </source>
</reference>
<dbReference type="Gene3D" id="1.10.150.50">
    <property type="entry name" value="Transcription Factor, Ets-1"/>
    <property type="match status" value="2"/>
</dbReference>
<dbReference type="Proteomes" id="UP000593567">
    <property type="component" value="Unassembled WGS sequence"/>
</dbReference>
<dbReference type="PANTHER" id="PTHR12301">
    <property type="entry name" value="SAM-DOMAIN, SH3 AND NUCLEAR LOCALIZATION SIGNALS PROTEIN RELATED"/>
    <property type="match status" value="1"/>
</dbReference>
<dbReference type="PANTHER" id="PTHR12301:SF8">
    <property type="entry name" value="STERILE ALPHA MOTIF DOMAIN-CONTAINING PROTEIN 5"/>
    <property type="match status" value="1"/>
</dbReference>
<dbReference type="InterPro" id="IPR001660">
    <property type="entry name" value="SAM"/>
</dbReference>
<dbReference type="OrthoDB" id="1919336at2759"/>
<dbReference type="InterPro" id="IPR051725">
    <property type="entry name" value="SAM-SH3_domain_protein"/>
</dbReference>
<proteinExistence type="predicted"/>
<evidence type="ECO:0000313" key="4">
    <source>
        <dbReference type="Proteomes" id="UP000593567"/>
    </source>
</evidence>
<name>A0A7J7KJU6_BUGNE</name>
<feature type="region of interest" description="Disordered" evidence="1">
    <location>
        <begin position="501"/>
        <end position="536"/>
    </location>
</feature>
<keyword evidence="4" id="KW-1185">Reference proteome</keyword>
<dbReference type="AlphaFoldDB" id="A0A7J7KJU6"/>
<feature type="domain" description="SAM" evidence="2">
    <location>
        <begin position="11"/>
        <end position="70"/>
    </location>
</feature>
<dbReference type="SMART" id="SM00454">
    <property type="entry name" value="SAM"/>
    <property type="match status" value="2"/>
</dbReference>
<feature type="region of interest" description="Disordered" evidence="1">
    <location>
        <begin position="622"/>
        <end position="759"/>
    </location>
</feature>
<evidence type="ECO:0000259" key="2">
    <source>
        <dbReference type="PROSITE" id="PS50105"/>
    </source>
</evidence>
<dbReference type="Pfam" id="PF26285">
    <property type="entry name" value="SASH1_Homeodomain"/>
    <property type="match status" value="2"/>
</dbReference>
<sequence>MSRIDTRDSIISEWLTSLGLQQYSEAFYDNGYDELELCKQIEDADLDAIGVSHPLHRKIIFNSVNKLRAEGATSVYFTLEDVNKYRTGSIHSVASQGKTYPSRECLYDVSPKGQPSCSLQPGTFGTGVRNEAQQNMQSYTTDTLTDILQRKLQMDGIDITRSPYIQSGQICVPVVTALAMRYAESLSQNYFRVKTAMEHLVITSLASTTPNNHSSRNVLQGTQSRDKCEMLLGHLNPPAVPSCPPPSQLSSRQISKGNMNVDASMRGSNSQYHRSHSQCSGADMHARHFEQTGKMPMGAASVEAGAGRCHLEHTCGRAKSFQDPSQAFHNCQVPGYDTYRAPQMVVARECQEAACKEAAVFEQKRLETLMQVKTGKLSVEDAMNRIRSYEKQKEAICLKKSKKKSATSKIGEFFKFPSFRKKPKAEKVSTSGKSSRSASCSGMVYDQGALGSSFSTTHLATEFKDKCTCRIQPALPQSRSMTLTPMNCACEECQRIRGGAFSIPPPPSPMLGHRSTGGGVRGSARYPSNSNRRVPVGADIVRGPATCRQCNTPLNQPQKVLPKFYSPQVTRKTYQPLTSPTPHHYIKPFSEKFDAWYQHNLPSDDETRHLIDQSDDSSMNLSFDVFGPIPKNSHHSIASPPPPLQPTVIQSAPKPSTTPVSAQNTSNATSDLGNSYHSDSLSSDDTKKAAKPHQLLKHQGEPSASPTTVRGRRDSGCYLSNENINNNSSNSSTCEKKSESSDNPAASVKAKVTSPEQIIGGATPSTAAGFLPVNSEQTRVLEIVKRQMFSEKIDLTVQPYTGQEGQWCVPISLVSRYAQLCGTDLTTAALAMDAFRCSELQRQCKKWVALSADTKKTPEQKTVTNVKDFLVLSGLPMYTELFLANGFDTLPKLASINEEKLRKCGITDSLHLEIILSAVDSTWNTGDKVDHV</sequence>
<feature type="compositionally biased region" description="Polar residues" evidence="1">
    <location>
        <begin position="647"/>
        <end position="683"/>
    </location>
</feature>
<dbReference type="PROSITE" id="PS50105">
    <property type="entry name" value="SAM_DOMAIN"/>
    <property type="match status" value="2"/>
</dbReference>
<gene>
    <name evidence="3" type="ORF">EB796_003127</name>
</gene>
<dbReference type="Pfam" id="PF07647">
    <property type="entry name" value="SAM_2"/>
    <property type="match status" value="1"/>
</dbReference>
<dbReference type="SUPFAM" id="SSF47769">
    <property type="entry name" value="SAM/Pointed domain"/>
    <property type="match status" value="2"/>
</dbReference>
<protein>
    <recommendedName>
        <fullName evidence="2">SAM domain-containing protein</fullName>
    </recommendedName>
</protein>
<organism evidence="3 4">
    <name type="scientific">Bugula neritina</name>
    <name type="common">Brown bryozoan</name>
    <name type="synonym">Sertularia neritina</name>
    <dbReference type="NCBI Taxonomy" id="10212"/>
    <lineage>
        <taxon>Eukaryota</taxon>
        <taxon>Metazoa</taxon>
        <taxon>Spiralia</taxon>
        <taxon>Lophotrochozoa</taxon>
        <taxon>Bryozoa</taxon>
        <taxon>Gymnolaemata</taxon>
        <taxon>Cheilostomatida</taxon>
        <taxon>Flustrina</taxon>
        <taxon>Buguloidea</taxon>
        <taxon>Bugulidae</taxon>
        <taxon>Bugula</taxon>
    </lineage>
</organism>
<dbReference type="InterPro" id="IPR013761">
    <property type="entry name" value="SAM/pointed_sf"/>
</dbReference>
<dbReference type="Pfam" id="PF00536">
    <property type="entry name" value="SAM_1"/>
    <property type="match status" value="1"/>
</dbReference>